<dbReference type="GO" id="GO:0022857">
    <property type="term" value="F:transmembrane transporter activity"/>
    <property type="evidence" value="ECO:0007669"/>
    <property type="project" value="TreeGrafter"/>
</dbReference>
<organism evidence="9">
    <name type="scientific">termite gut metagenome</name>
    <dbReference type="NCBI Taxonomy" id="433724"/>
    <lineage>
        <taxon>unclassified sequences</taxon>
        <taxon>metagenomes</taxon>
        <taxon>organismal metagenomes</taxon>
    </lineage>
</organism>
<comment type="subcellular location">
    <subcellularLocation>
        <location evidence="1">Cell membrane</location>
        <topology evidence="1">Multi-pass membrane protein</topology>
    </subcellularLocation>
</comment>
<evidence type="ECO:0000256" key="2">
    <source>
        <dbReference type="ARBA" id="ARBA00022475"/>
    </source>
</evidence>
<dbReference type="GO" id="GO:0005886">
    <property type="term" value="C:plasma membrane"/>
    <property type="evidence" value="ECO:0007669"/>
    <property type="project" value="UniProtKB-SubCell"/>
</dbReference>
<evidence type="ECO:0000313" key="9">
    <source>
        <dbReference type="EMBL" id="KAA6335208.1"/>
    </source>
</evidence>
<feature type="transmembrane region" description="Helical" evidence="6">
    <location>
        <begin position="394"/>
        <end position="416"/>
    </location>
</feature>
<feature type="domain" description="MacB-like periplasmic core" evidence="8">
    <location>
        <begin position="20"/>
        <end position="245"/>
    </location>
</feature>
<gene>
    <name evidence="9" type="ORF">EZS27_016540</name>
</gene>
<evidence type="ECO:0000259" key="7">
    <source>
        <dbReference type="Pfam" id="PF02687"/>
    </source>
</evidence>
<dbReference type="InterPro" id="IPR025857">
    <property type="entry name" value="MacB_PCD"/>
</dbReference>
<dbReference type="GO" id="GO:0005524">
    <property type="term" value="F:ATP binding"/>
    <property type="evidence" value="ECO:0007669"/>
    <property type="project" value="UniProtKB-KW"/>
</dbReference>
<protein>
    <submittedName>
        <fullName evidence="9">Macrolide export ATP-binding/permease protein</fullName>
        <ecNumber evidence="9">3.6.3.-</ecNumber>
    </submittedName>
</protein>
<evidence type="ECO:0000256" key="1">
    <source>
        <dbReference type="ARBA" id="ARBA00004651"/>
    </source>
</evidence>
<dbReference type="Pfam" id="PF02687">
    <property type="entry name" value="FtsX"/>
    <property type="match status" value="1"/>
</dbReference>
<sequence>MYRQYFQQALYMLRENKLFSFISIFGTALAIAMIMAIVITQRVQTENYAPESNRDRTLYVKWMSTYWNNDPTAGSSNGPMSLRTAKECFKSLTTPETVCILSLINSYLASAVEGEQMTVDLQQTDEAFWQIFSFSFLNGKPYDKADCDAGITKAVITETVARKLFKTTDVTGRTIRLDYADYTVVAVVKDVSKLASTAYAQVWIPYTTTKVTDRTWANDVMGMMRAVILARSQSDFPLIRKEVEQLRLKYNDLLAVNGQAVQYLDQPDMQFVYNNRKWADVAPDMKRIVMQYIVVIALLLLVPAINLSGMTLSRMRKRFPEIGVRKAFGANQGELVGQILLENLILTLIGGVIGLALSYGATFVLNDLLFANAFSSTTVGGQNTVSAAMLLDPALFLSAFLFCFVLNLLSAGIPAWRAARMNIVPALNS</sequence>
<comment type="caution">
    <text evidence="9">The sequence shown here is derived from an EMBL/GenBank/DDBJ whole genome shotgun (WGS) entry which is preliminary data.</text>
</comment>
<keyword evidence="9" id="KW-0547">Nucleotide-binding</keyword>
<reference evidence="9" key="1">
    <citation type="submission" date="2019-03" db="EMBL/GenBank/DDBJ databases">
        <title>Single cell metagenomics reveals metabolic interactions within the superorganism composed of flagellate Streblomastix strix and complex community of Bacteroidetes bacteria on its surface.</title>
        <authorList>
            <person name="Treitli S.C."/>
            <person name="Kolisko M."/>
            <person name="Husnik F."/>
            <person name="Keeling P."/>
            <person name="Hampl V."/>
        </authorList>
    </citation>
    <scope>NUCLEOTIDE SEQUENCE</scope>
    <source>
        <strain evidence="9">STM</strain>
    </source>
</reference>
<dbReference type="GO" id="GO:0016787">
    <property type="term" value="F:hydrolase activity"/>
    <property type="evidence" value="ECO:0007669"/>
    <property type="project" value="UniProtKB-KW"/>
</dbReference>
<keyword evidence="5 6" id="KW-0472">Membrane</keyword>
<feature type="transmembrane region" description="Helical" evidence="6">
    <location>
        <begin position="344"/>
        <end position="365"/>
    </location>
</feature>
<evidence type="ECO:0000259" key="8">
    <source>
        <dbReference type="Pfam" id="PF12704"/>
    </source>
</evidence>
<proteinExistence type="predicted"/>
<keyword evidence="4 6" id="KW-1133">Transmembrane helix</keyword>
<dbReference type="EMBL" id="SNRY01000916">
    <property type="protein sequence ID" value="KAA6335208.1"/>
    <property type="molecule type" value="Genomic_DNA"/>
</dbReference>
<feature type="transmembrane region" description="Helical" evidence="6">
    <location>
        <begin position="21"/>
        <end position="39"/>
    </location>
</feature>
<dbReference type="InterPro" id="IPR003838">
    <property type="entry name" value="ABC3_permease_C"/>
</dbReference>
<feature type="transmembrane region" description="Helical" evidence="6">
    <location>
        <begin position="289"/>
        <end position="309"/>
    </location>
</feature>
<evidence type="ECO:0000256" key="3">
    <source>
        <dbReference type="ARBA" id="ARBA00022692"/>
    </source>
</evidence>
<dbReference type="EC" id="3.6.3.-" evidence="9"/>
<dbReference type="PANTHER" id="PTHR30572">
    <property type="entry name" value="MEMBRANE COMPONENT OF TRANSPORTER-RELATED"/>
    <property type="match status" value="1"/>
</dbReference>
<accession>A0A5J4RNC1</accession>
<dbReference type="AlphaFoldDB" id="A0A5J4RNC1"/>
<dbReference type="PANTHER" id="PTHR30572:SF18">
    <property type="entry name" value="ABC-TYPE MACROLIDE FAMILY EXPORT SYSTEM PERMEASE COMPONENT 2"/>
    <property type="match status" value="1"/>
</dbReference>
<evidence type="ECO:0000256" key="4">
    <source>
        <dbReference type="ARBA" id="ARBA00022989"/>
    </source>
</evidence>
<evidence type="ECO:0000256" key="5">
    <source>
        <dbReference type="ARBA" id="ARBA00023136"/>
    </source>
</evidence>
<keyword evidence="2" id="KW-1003">Cell membrane</keyword>
<feature type="domain" description="ABC3 transporter permease C-terminal" evidence="7">
    <location>
        <begin position="293"/>
        <end position="423"/>
    </location>
</feature>
<name>A0A5J4RNC1_9ZZZZ</name>
<dbReference type="Pfam" id="PF12704">
    <property type="entry name" value="MacB_PCD"/>
    <property type="match status" value="1"/>
</dbReference>
<keyword evidence="9" id="KW-0067">ATP-binding</keyword>
<keyword evidence="3 6" id="KW-0812">Transmembrane</keyword>
<evidence type="ECO:0000256" key="6">
    <source>
        <dbReference type="SAM" id="Phobius"/>
    </source>
</evidence>
<keyword evidence="9" id="KW-0378">Hydrolase</keyword>
<dbReference type="InterPro" id="IPR050250">
    <property type="entry name" value="Macrolide_Exporter_MacB"/>
</dbReference>